<feature type="region of interest" description="Disordered" evidence="1">
    <location>
        <begin position="380"/>
        <end position="401"/>
    </location>
</feature>
<accession>A0A512PE59</accession>
<protein>
    <submittedName>
        <fullName evidence="2">Uncharacterized protein</fullName>
    </submittedName>
</protein>
<dbReference type="EMBL" id="BKAL01000007">
    <property type="protein sequence ID" value="GEP69456.1"/>
    <property type="molecule type" value="Genomic_DNA"/>
</dbReference>
<evidence type="ECO:0000313" key="3">
    <source>
        <dbReference type="Proteomes" id="UP000321798"/>
    </source>
</evidence>
<comment type="caution">
    <text evidence="2">The sequence shown here is derived from an EMBL/GenBank/DDBJ whole genome shotgun (WGS) entry which is preliminary data.</text>
</comment>
<gene>
    <name evidence="2" type="ORF">CSO01_21710</name>
</gene>
<dbReference type="Proteomes" id="UP000321798">
    <property type="component" value="Unassembled WGS sequence"/>
</dbReference>
<keyword evidence="3" id="KW-1185">Reference proteome</keyword>
<organism evidence="2 3">
    <name type="scientific">Cellulomonas soli</name>
    <dbReference type="NCBI Taxonomy" id="931535"/>
    <lineage>
        <taxon>Bacteria</taxon>
        <taxon>Bacillati</taxon>
        <taxon>Actinomycetota</taxon>
        <taxon>Actinomycetes</taxon>
        <taxon>Micrococcales</taxon>
        <taxon>Cellulomonadaceae</taxon>
        <taxon>Cellulomonas</taxon>
    </lineage>
</organism>
<reference evidence="2 3" key="1">
    <citation type="submission" date="2019-07" db="EMBL/GenBank/DDBJ databases">
        <title>Whole genome shotgun sequence of Cellulomonas soli NBRC 109434.</title>
        <authorList>
            <person name="Hosoyama A."/>
            <person name="Uohara A."/>
            <person name="Ohji S."/>
            <person name="Ichikawa N."/>
        </authorList>
    </citation>
    <scope>NUCLEOTIDE SEQUENCE [LARGE SCALE GENOMIC DNA]</scope>
    <source>
        <strain evidence="2 3">NBRC 109434</strain>
    </source>
</reference>
<dbReference type="OrthoDB" id="3722887at2"/>
<proteinExistence type="predicted"/>
<evidence type="ECO:0000256" key="1">
    <source>
        <dbReference type="SAM" id="MobiDB-lite"/>
    </source>
</evidence>
<dbReference type="AlphaFoldDB" id="A0A512PE59"/>
<sequence>MADAPVVAPDAPAAPSGWGRPVDAAATATYLERLGAWRAGRRAELDALDAAALASGGNDVTADVTLAMAVFQTVATRHDELLRVWAGGRVGPVELSRLSAMVWGRTDPAATAGGAAGADPHGVSLPEACRLSDAVTAQLRQRLALTAVGGDVVGRLTALRASAERVRDLVDALPAGPARDASTRRLADVDRRLTEVTERARRGADVGGQLGPLDTDVATAERDLIVAGARARDDARDVARATAWRAGLAARATRLEALVEQCVAAVVPAPVLGVPRVDALGPVPADADAVDAYLVRLDAVERALAHAEATYQAPLREVEDLRGLLGATDAQAVARGREGLPEVGALAGVAAEVLAARPVDLPRARALVAAYRVLLDAAPPAVTPPAGPARPASSTAPGRSS</sequence>
<evidence type="ECO:0000313" key="2">
    <source>
        <dbReference type="EMBL" id="GEP69456.1"/>
    </source>
</evidence>
<name>A0A512PE59_9CELL</name>
<dbReference type="RefSeq" id="WP_146953205.1">
    <property type="nucleotide sequence ID" value="NZ_BAABBJ010000007.1"/>
</dbReference>